<evidence type="ECO:0000259" key="13">
    <source>
        <dbReference type="Pfam" id="PF00593"/>
    </source>
</evidence>
<dbReference type="InterPro" id="IPR039426">
    <property type="entry name" value="TonB-dep_rcpt-like"/>
</dbReference>
<dbReference type="CDD" id="cd01347">
    <property type="entry name" value="ligand_gated_channel"/>
    <property type="match status" value="1"/>
</dbReference>
<dbReference type="AlphaFoldDB" id="A0A831NY86"/>
<accession>A0A831NY86</accession>
<evidence type="ECO:0000256" key="12">
    <source>
        <dbReference type="SAM" id="SignalP"/>
    </source>
</evidence>
<name>A0A831NY86_9GAMM</name>
<dbReference type="InterPro" id="IPR037066">
    <property type="entry name" value="Plug_dom_sf"/>
</dbReference>
<proteinExistence type="inferred from homology"/>
<dbReference type="Gene3D" id="2.40.170.20">
    <property type="entry name" value="TonB-dependent receptor, beta-barrel domain"/>
    <property type="match status" value="1"/>
</dbReference>
<feature type="domain" description="TonB-dependent receptor-like beta-barrel" evidence="13">
    <location>
        <begin position="235"/>
        <end position="595"/>
    </location>
</feature>
<evidence type="ECO:0000256" key="8">
    <source>
        <dbReference type="ARBA" id="ARBA00023136"/>
    </source>
</evidence>
<evidence type="ECO:0000313" key="15">
    <source>
        <dbReference type="EMBL" id="HDK38066.1"/>
    </source>
</evidence>
<dbReference type="Pfam" id="PF00593">
    <property type="entry name" value="TonB_dep_Rec_b-barrel"/>
    <property type="match status" value="1"/>
</dbReference>
<dbReference type="Pfam" id="PF07715">
    <property type="entry name" value="Plug"/>
    <property type="match status" value="1"/>
</dbReference>
<protein>
    <submittedName>
        <fullName evidence="15">TonB-dependent receptor</fullName>
    </submittedName>
</protein>
<comment type="caution">
    <text evidence="15">The sequence shown here is derived from an EMBL/GenBank/DDBJ whole genome shotgun (WGS) entry which is preliminary data.</text>
</comment>
<feature type="signal peptide" evidence="12">
    <location>
        <begin position="1"/>
        <end position="48"/>
    </location>
</feature>
<feature type="domain" description="TonB-dependent receptor plug" evidence="14">
    <location>
        <begin position="66"/>
        <end position="172"/>
    </location>
</feature>
<comment type="subcellular location">
    <subcellularLocation>
        <location evidence="1 10">Cell outer membrane</location>
        <topology evidence="1 10">Multi-pass membrane protein</topology>
    </subcellularLocation>
</comment>
<dbReference type="InterPro" id="IPR000531">
    <property type="entry name" value="Beta-barrel_TonB"/>
</dbReference>
<comment type="similarity">
    <text evidence="10 11">Belongs to the TonB-dependent receptor family.</text>
</comment>
<dbReference type="Proteomes" id="UP000885822">
    <property type="component" value="Unassembled WGS sequence"/>
</dbReference>
<dbReference type="SUPFAM" id="SSF56935">
    <property type="entry name" value="Porins"/>
    <property type="match status" value="1"/>
</dbReference>
<reference evidence="15" key="1">
    <citation type="journal article" date="2020" name="mSystems">
        <title>Genome- and Community-Level Interaction Insights into Carbon Utilization and Element Cycling Functions of Hydrothermarchaeota in Hydrothermal Sediment.</title>
        <authorList>
            <person name="Zhou Z."/>
            <person name="Liu Y."/>
            <person name="Xu W."/>
            <person name="Pan J."/>
            <person name="Luo Z.H."/>
            <person name="Li M."/>
        </authorList>
    </citation>
    <scope>NUCLEOTIDE SEQUENCE [LARGE SCALE GENOMIC DNA]</scope>
    <source>
        <strain evidence="15">HyVt-26</strain>
    </source>
</reference>
<evidence type="ECO:0000256" key="9">
    <source>
        <dbReference type="ARBA" id="ARBA00023237"/>
    </source>
</evidence>
<evidence type="ECO:0000259" key="14">
    <source>
        <dbReference type="Pfam" id="PF07715"/>
    </source>
</evidence>
<keyword evidence="9 10" id="KW-0998">Cell outer membrane</keyword>
<dbReference type="InterPro" id="IPR012910">
    <property type="entry name" value="Plug_dom"/>
</dbReference>
<dbReference type="PANTHER" id="PTHR30069">
    <property type="entry name" value="TONB-DEPENDENT OUTER MEMBRANE RECEPTOR"/>
    <property type="match status" value="1"/>
</dbReference>
<evidence type="ECO:0000256" key="2">
    <source>
        <dbReference type="ARBA" id="ARBA00022448"/>
    </source>
</evidence>
<evidence type="ECO:0000256" key="1">
    <source>
        <dbReference type="ARBA" id="ARBA00004571"/>
    </source>
</evidence>
<evidence type="ECO:0000256" key="10">
    <source>
        <dbReference type="PROSITE-ProRule" id="PRU01360"/>
    </source>
</evidence>
<dbReference type="GO" id="GO:0006811">
    <property type="term" value="P:monoatomic ion transport"/>
    <property type="evidence" value="ECO:0007669"/>
    <property type="project" value="UniProtKB-KW"/>
</dbReference>
<dbReference type="EMBL" id="DRCV01000156">
    <property type="protein sequence ID" value="HDK38066.1"/>
    <property type="molecule type" value="Genomic_DNA"/>
</dbReference>
<keyword evidence="2 10" id="KW-0813">Transport</keyword>
<keyword evidence="8 10" id="KW-0472">Membrane</keyword>
<evidence type="ECO:0000256" key="11">
    <source>
        <dbReference type="RuleBase" id="RU003357"/>
    </source>
</evidence>
<keyword evidence="6" id="KW-0406">Ion transport</keyword>
<keyword evidence="7 11" id="KW-0798">TonB box</keyword>
<keyword evidence="5 12" id="KW-0732">Signal</keyword>
<dbReference type="InterPro" id="IPR036942">
    <property type="entry name" value="Beta-barrel_TonB_sf"/>
</dbReference>
<evidence type="ECO:0000256" key="7">
    <source>
        <dbReference type="ARBA" id="ARBA00023077"/>
    </source>
</evidence>
<evidence type="ECO:0000256" key="3">
    <source>
        <dbReference type="ARBA" id="ARBA00022452"/>
    </source>
</evidence>
<evidence type="ECO:0000256" key="4">
    <source>
        <dbReference type="ARBA" id="ARBA00022692"/>
    </source>
</evidence>
<dbReference type="PANTHER" id="PTHR30069:SF53">
    <property type="entry name" value="COLICIN I RECEPTOR-RELATED"/>
    <property type="match status" value="1"/>
</dbReference>
<dbReference type="GO" id="GO:0015889">
    <property type="term" value="P:cobalamin transport"/>
    <property type="evidence" value="ECO:0007669"/>
    <property type="project" value="TreeGrafter"/>
</dbReference>
<feature type="chain" id="PRO_5032531776" evidence="12">
    <location>
        <begin position="49"/>
        <end position="621"/>
    </location>
</feature>
<dbReference type="GO" id="GO:0009279">
    <property type="term" value="C:cell outer membrane"/>
    <property type="evidence" value="ECO:0007669"/>
    <property type="project" value="UniProtKB-SubCell"/>
</dbReference>
<keyword evidence="4 10" id="KW-0812">Transmembrane</keyword>
<gene>
    <name evidence="15" type="ORF">ENG92_03515</name>
</gene>
<keyword evidence="3 10" id="KW-1134">Transmembrane beta strand</keyword>
<sequence>MAHLISPETGPLGFLPHRRGCAPFTRTIKMKLSLLSLALAGASTGLQAADILDPMVVTATSYPIKLDDALASMDVITADEIQHSAATDIADLLKFRAGLEIGRNGGPGQATSLFIRGTESDQNLILIDGVPINSGSTGSAALQHIDPQNVARIEIYKGPRSTLWGSGAIGGVINIITREGYREGLAYGGAVEGGSNDTLRPNAHISYAADNYRLKAAISYQRTDGFPSLASSNINSGYDNTTVDLGAGASRGIHQFNAGFWQTRGNNEYLDFFGTPLDQDFLNNRSSLSWEAAFSASWTSTLKLAYMQDHIEQNQSTDSVKTDRMELSWQNTLALGNKDLLLLGIKGTDEDVTAKGGFAPYDENTDYLEAWGQYDLTRGNHHVIAGIRYLDHEEPSRHFTWSLNYGYNFASHTHAYASAATAFRLPSANERFGFGGNPDLEPEESTSYELGLEHQLTAQQLVSAAIYRNDIDNMIQWVLVNPSWVGYNQNVDKVRIDGLEVGYDFSGNNLSLHLGGNWQKPEDRITGKQLLRRAEQSLNARVSYLLGSWSLGGDLLYSGKRKDFGDMTLDSYTLVNLNISYQLNDQWQLYGKLENAFDEDYQLAYGYNTQGRAAFLAIRYR</sequence>
<evidence type="ECO:0000256" key="5">
    <source>
        <dbReference type="ARBA" id="ARBA00022729"/>
    </source>
</evidence>
<dbReference type="PROSITE" id="PS52016">
    <property type="entry name" value="TONB_DEPENDENT_REC_3"/>
    <property type="match status" value="1"/>
</dbReference>
<evidence type="ECO:0000256" key="6">
    <source>
        <dbReference type="ARBA" id="ARBA00023065"/>
    </source>
</evidence>
<organism evidence="15">
    <name type="scientific">Thiolapillus brandeum</name>
    <dbReference type="NCBI Taxonomy" id="1076588"/>
    <lineage>
        <taxon>Bacteria</taxon>
        <taxon>Pseudomonadati</taxon>
        <taxon>Pseudomonadota</taxon>
        <taxon>Gammaproteobacteria</taxon>
        <taxon>Chromatiales</taxon>
        <taxon>Sedimenticolaceae</taxon>
        <taxon>Thiolapillus</taxon>
    </lineage>
</organism>
<keyword evidence="15" id="KW-0675">Receptor</keyword>
<dbReference type="Gene3D" id="2.170.130.10">
    <property type="entry name" value="TonB-dependent receptor, plug domain"/>
    <property type="match status" value="1"/>
</dbReference>